<protein>
    <submittedName>
        <fullName evidence="2">BQ5605_C016g08057 protein</fullName>
    </submittedName>
</protein>
<keyword evidence="3" id="KW-1185">Reference proteome</keyword>
<sequence>MFLENIRDGQGIWRSKRSLYDQSETFAAEYNKSGRTNRVVNEDCRSAALKCTYKAYGLDPERLPAAAAEKATLHLQNTRWAAKELRCGAGTGRSNLDQCAFEPEEDLQNNLLYEILVQISAGIMRDRSAALQWPVRGLDPSNDLEDHRELAFALVTHAYAGLIPPPPNPGSSDRDAKEPKQTCTPQVSTQHQGHVQSILRRRRGEGRGAPYSDAVQLRFTNRVQRSVAVAILGEAPGGAGRGSTSRIVNPEAADLMRMTAQQTFNFEESFFGWFYIYLTAM</sequence>
<dbReference type="Proteomes" id="UP000249464">
    <property type="component" value="Unassembled WGS sequence"/>
</dbReference>
<evidence type="ECO:0000313" key="3">
    <source>
        <dbReference type="Proteomes" id="UP000249464"/>
    </source>
</evidence>
<feature type="region of interest" description="Disordered" evidence="1">
    <location>
        <begin position="162"/>
        <end position="197"/>
    </location>
</feature>
<gene>
    <name evidence="2" type="primary">BQ5605_C016g08057</name>
    <name evidence="2" type="ORF">BQ5605_C016G08057</name>
</gene>
<evidence type="ECO:0000256" key="1">
    <source>
        <dbReference type="SAM" id="MobiDB-lite"/>
    </source>
</evidence>
<dbReference type="AlphaFoldDB" id="A0A2X0MGY2"/>
<proteinExistence type="predicted"/>
<evidence type="ECO:0000313" key="2">
    <source>
        <dbReference type="EMBL" id="SGY20454.1"/>
    </source>
</evidence>
<reference evidence="2 3" key="1">
    <citation type="submission" date="2016-11" db="EMBL/GenBank/DDBJ databases">
        <authorList>
            <person name="Jaros S."/>
            <person name="Januszkiewicz K."/>
            <person name="Wedrychowicz H."/>
        </authorList>
    </citation>
    <scope>NUCLEOTIDE SEQUENCE [LARGE SCALE GENOMIC DNA]</scope>
</reference>
<feature type="compositionally biased region" description="Polar residues" evidence="1">
    <location>
        <begin position="181"/>
        <end position="195"/>
    </location>
</feature>
<organism evidence="2 3">
    <name type="scientific">Microbotryum silenes-dioicae</name>
    <dbReference type="NCBI Taxonomy" id="796604"/>
    <lineage>
        <taxon>Eukaryota</taxon>
        <taxon>Fungi</taxon>
        <taxon>Dikarya</taxon>
        <taxon>Basidiomycota</taxon>
        <taxon>Pucciniomycotina</taxon>
        <taxon>Microbotryomycetes</taxon>
        <taxon>Microbotryales</taxon>
        <taxon>Microbotryaceae</taxon>
        <taxon>Microbotryum</taxon>
    </lineage>
</organism>
<name>A0A2X0MGY2_9BASI</name>
<dbReference type="EMBL" id="FQNC01000018">
    <property type="protein sequence ID" value="SGY20454.1"/>
    <property type="molecule type" value="Genomic_DNA"/>
</dbReference>
<accession>A0A2X0MGY2</accession>